<dbReference type="STRING" id="573063.Metin_0316"/>
<proteinExistence type="predicted"/>
<name>D5VQY3_METIM</name>
<dbReference type="RefSeq" id="WP_013099732.1">
    <property type="nucleotide sequence ID" value="NC_014122.1"/>
</dbReference>
<dbReference type="AlphaFoldDB" id="D5VQY3"/>
<dbReference type="OrthoDB" id="64786at2157"/>
<organism evidence="1 2">
    <name type="scientific">Methanocaldococcus infernus (strain DSM 11812 / JCM 15783 / ME)</name>
    <dbReference type="NCBI Taxonomy" id="573063"/>
    <lineage>
        <taxon>Archaea</taxon>
        <taxon>Methanobacteriati</taxon>
        <taxon>Methanobacteriota</taxon>
        <taxon>Methanomada group</taxon>
        <taxon>Methanococci</taxon>
        <taxon>Methanococcales</taxon>
        <taxon>Methanocaldococcaceae</taxon>
        <taxon>Methanocaldococcus</taxon>
    </lineage>
</organism>
<sequence length="99" mass="11865">MVRRKKVDKLFVRIHFEGNSFEGEFDFDAVVNLKNLLLKYLWTGKRDPIFVWNMEKKYFSIIDPAKICAIEVEGSLMFLDDIPEKRMELKSLRYEERGE</sequence>
<evidence type="ECO:0000313" key="1">
    <source>
        <dbReference type="EMBL" id="ADG12986.1"/>
    </source>
</evidence>
<dbReference type="GeneID" id="9131318"/>
<protein>
    <submittedName>
        <fullName evidence="1">Uncharacterized protein</fullName>
    </submittedName>
</protein>
<reference evidence="1" key="1">
    <citation type="submission" date="2010-04" db="EMBL/GenBank/DDBJ databases">
        <title>Complete sequence of Methanocaldococcus infernus ME.</title>
        <authorList>
            <consortium name="US DOE Joint Genome Institute"/>
            <person name="Lucas S."/>
            <person name="Copeland A."/>
            <person name="Lapidus A."/>
            <person name="Cheng J.-F."/>
            <person name="Bruce D."/>
            <person name="Goodwin L."/>
            <person name="Pitluck S."/>
            <person name="Munk A.C."/>
            <person name="Detter J.C."/>
            <person name="Han C."/>
            <person name="Tapia R."/>
            <person name="Land M."/>
            <person name="Hauser L."/>
            <person name="Kyrpides N."/>
            <person name="Mikhailova N."/>
            <person name="Sieprawska-Lupa M."/>
            <person name="Whitman W.B."/>
            <person name="Woyke T."/>
        </authorList>
    </citation>
    <scope>NUCLEOTIDE SEQUENCE [LARGE SCALE GENOMIC DNA]</scope>
    <source>
        <strain evidence="1">ME</strain>
    </source>
</reference>
<evidence type="ECO:0000313" key="2">
    <source>
        <dbReference type="Proteomes" id="UP000002061"/>
    </source>
</evidence>
<gene>
    <name evidence="1" type="ordered locus">Metin_0316</name>
</gene>
<dbReference type="eggNOG" id="arCOG05080">
    <property type="taxonomic scope" value="Archaea"/>
</dbReference>
<dbReference type="Proteomes" id="UP000002061">
    <property type="component" value="Chromosome"/>
</dbReference>
<accession>D5VQY3</accession>
<dbReference type="EMBL" id="CP002009">
    <property type="protein sequence ID" value="ADG12986.1"/>
    <property type="molecule type" value="Genomic_DNA"/>
</dbReference>
<dbReference type="HOGENOM" id="CLU_2392941_0_0_2"/>
<dbReference type="KEGG" id="mif:Metin_0316"/>
<keyword evidence="2" id="KW-1185">Reference proteome</keyword>